<evidence type="ECO:0000313" key="2">
    <source>
        <dbReference type="EMBL" id="CAG8576352.1"/>
    </source>
</evidence>
<organism evidence="2 3">
    <name type="scientific">Cetraspora pellucida</name>
    <dbReference type="NCBI Taxonomy" id="1433469"/>
    <lineage>
        <taxon>Eukaryota</taxon>
        <taxon>Fungi</taxon>
        <taxon>Fungi incertae sedis</taxon>
        <taxon>Mucoromycota</taxon>
        <taxon>Glomeromycotina</taxon>
        <taxon>Glomeromycetes</taxon>
        <taxon>Diversisporales</taxon>
        <taxon>Gigasporaceae</taxon>
        <taxon>Cetraspora</taxon>
    </lineage>
</organism>
<dbReference type="Proteomes" id="UP000789759">
    <property type="component" value="Unassembled WGS sequence"/>
</dbReference>
<dbReference type="OrthoDB" id="3235800at2759"/>
<keyword evidence="3" id="KW-1185">Reference proteome</keyword>
<evidence type="ECO:0000259" key="1">
    <source>
        <dbReference type="Pfam" id="PF20209"/>
    </source>
</evidence>
<evidence type="ECO:0000313" key="3">
    <source>
        <dbReference type="Proteomes" id="UP000789759"/>
    </source>
</evidence>
<accession>A0A9N9BS79</accession>
<comment type="caution">
    <text evidence="2">The sequence shown here is derived from an EMBL/GenBank/DDBJ whole genome shotgun (WGS) entry which is preliminary data.</text>
</comment>
<reference evidence="2" key="1">
    <citation type="submission" date="2021-06" db="EMBL/GenBank/DDBJ databases">
        <authorList>
            <person name="Kallberg Y."/>
            <person name="Tangrot J."/>
            <person name="Rosling A."/>
        </authorList>
    </citation>
    <scope>NUCLEOTIDE SEQUENCE</scope>
    <source>
        <strain evidence="2">FL966</strain>
    </source>
</reference>
<feature type="non-terminal residue" evidence="2">
    <location>
        <position position="1"/>
    </location>
</feature>
<sequence length="117" mass="13388">LLIADLPLRSEKQMNCLDSDIETNKKELNSVSDNNEKTFSLIKNLTITEQLLILPKYLCMNLIQISKKKHTYHKLKGHVIRLPQNPGSLTTILPLPINHLTKYLKVVFVEKGSSTDY</sequence>
<protein>
    <submittedName>
        <fullName evidence="2">8885_t:CDS:1</fullName>
    </submittedName>
</protein>
<proteinExistence type="predicted"/>
<dbReference type="EMBL" id="CAJVQA010003512">
    <property type="protein sequence ID" value="CAG8576352.1"/>
    <property type="molecule type" value="Genomic_DNA"/>
</dbReference>
<dbReference type="InterPro" id="IPR046700">
    <property type="entry name" value="DUF6570"/>
</dbReference>
<gene>
    <name evidence="2" type="ORF">CPELLU_LOCUS5883</name>
</gene>
<dbReference type="AlphaFoldDB" id="A0A9N9BS79"/>
<feature type="domain" description="DUF6570" evidence="1">
    <location>
        <begin position="43"/>
        <end position="115"/>
    </location>
</feature>
<dbReference type="Pfam" id="PF20209">
    <property type="entry name" value="DUF6570"/>
    <property type="match status" value="1"/>
</dbReference>
<name>A0A9N9BS79_9GLOM</name>